<sequence>MPLAFFNREGEDFVPRDLAKSLWSDKQMHGVAVSGLLAWGAERLQHELGREGLVPAKFSVDMFRPAAMALTSVEATVVRNGGRILLIDVVLVQAGETVARGAATFLQPGGVSHGQAWSPTEHPTPPSIEMAPVAEEPHVPFFHSDAGWSQDFTAHQNASRKSTWQTGVPIIDGEPNSRFTSVASVADATSMVCNWGTKGVEFINSDITLYLSRLPENVQVGLAAQDRIEHDGLVVGSTIVFDRTGPIGTTVLTGLANAKRTVDFESIGYLDSGERESSPGV</sequence>
<dbReference type="SUPFAM" id="SSF54637">
    <property type="entry name" value="Thioesterase/thiol ester dehydrase-isomerase"/>
    <property type="match status" value="1"/>
</dbReference>
<organism evidence="3 4">
    <name type="scientific">Nocardioides daedukensis</name>
    <dbReference type="NCBI Taxonomy" id="634462"/>
    <lineage>
        <taxon>Bacteria</taxon>
        <taxon>Bacillati</taxon>
        <taxon>Actinomycetota</taxon>
        <taxon>Actinomycetes</taxon>
        <taxon>Propionibacteriales</taxon>
        <taxon>Nocardioidaceae</taxon>
        <taxon>Nocardioides</taxon>
    </lineage>
</organism>
<evidence type="ECO:0000259" key="1">
    <source>
        <dbReference type="Pfam" id="PF13622"/>
    </source>
</evidence>
<comment type="caution">
    <text evidence="3">The sequence shown here is derived from an EMBL/GenBank/DDBJ whole genome shotgun (WGS) entry which is preliminary data.</text>
</comment>
<keyword evidence="4" id="KW-1185">Reference proteome</keyword>
<reference evidence="3 4" key="1">
    <citation type="submission" date="2020-07" db="EMBL/GenBank/DDBJ databases">
        <title>Sequencing the genomes of 1000 actinobacteria strains.</title>
        <authorList>
            <person name="Klenk H.-P."/>
        </authorList>
    </citation>
    <scope>NUCLEOTIDE SEQUENCE [LARGE SCALE GENOMIC DNA]</scope>
    <source>
        <strain evidence="3 4">DSM 23819</strain>
    </source>
</reference>
<protein>
    <recommendedName>
        <fullName evidence="5">Thioesterase family protein</fullName>
    </recommendedName>
</protein>
<feature type="domain" description="Acyl-CoA thioesterase-like N-terminal HotDog" evidence="1">
    <location>
        <begin position="23"/>
        <end position="105"/>
    </location>
</feature>
<dbReference type="EMBL" id="JACCAA010000001">
    <property type="protein sequence ID" value="NYG58871.1"/>
    <property type="molecule type" value="Genomic_DNA"/>
</dbReference>
<evidence type="ECO:0008006" key="5">
    <source>
        <dbReference type="Google" id="ProtNLM"/>
    </source>
</evidence>
<dbReference type="InterPro" id="IPR049449">
    <property type="entry name" value="TesB_ACOT8-like_N"/>
</dbReference>
<evidence type="ECO:0000259" key="2">
    <source>
        <dbReference type="Pfam" id="PF20789"/>
    </source>
</evidence>
<name>A0A7Y9UQR4_9ACTN</name>
<evidence type="ECO:0000313" key="4">
    <source>
        <dbReference type="Proteomes" id="UP000540656"/>
    </source>
</evidence>
<dbReference type="InterPro" id="IPR029069">
    <property type="entry name" value="HotDog_dom_sf"/>
</dbReference>
<evidence type="ECO:0000313" key="3">
    <source>
        <dbReference type="EMBL" id="NYG58871.1"/>
    </source>
</evidence>
<feature type="domain" description="Acyl-CoA thioesterase-like C-terminal" evidence="2">
    <location>
        <begin position="156"/>
        <end position="251"/>
    </location>
</feature>
<dbReference type="Pfam" id="PF20789">
    <property type="entry name" value="4HBT_3C"/>
    <property type="match status" value="1"/>
</dbReference>
<accession>A0A7Y9UQR4</accession>
<proteinExistence type="predicted"/>
<dbReference type="InterPro" id="IPR042171">
    <property type="entry name" value="Acyl-CoA_hotdog"/>
</dbReference>
<dbReference type="InterPro" id="IPR049450">
    <property type="entry name" value="ACOT8-like_C"/>
</dbReference>
<dbReference type="RefSeq" id="WP_179501991.1">
    <property type="nucleotide sequence ID" value="NZ_JACCAA010000001.1"/>
</dbReference>
<dbReference type="Pfam" id="PF13622">
    <property type="entry name" value="4HBT_3"/>
    <property type="match status" value="1"/>
</dbReference>
<dbReference type="AlphaFoldDB" id="A0A7Y9UQR4"/>
<dbReference type="Proteomes" id="UP000540656">
    <property type="component" value="Unassembled WGS sequence"/>
</dbReference>
<dbReference type="Gene3D" id="2.40.160.210">
    <property type="entry name" value="Acyl-CoA thioesterase, double hotdog domain"/>
    <property type="match status" value="1"/>
</dbReference>
<gene>
    <name evidence="3" type="ORF">BJ980_001794</name>
</gene>